<dbReference type="AlphaFoldDB" id="A0A8J2NJ95"/>
<dbReference type="Pfam" id="PF07707">
    <property type="entry name" value="BACK"/>
    <property type="match status" value="1"/>
</dbReference>
<feature type="region of interest" description="Disordered" evidence="3">
    <location>
        <begin position="1"/>
        <end position="29"/>
    </location>
</feature>
<dbReference type="FunFam" id="1.25.40.420:FF:000001">
    <property type="entry name" value="Kelch-like family member 12"/>
    <property type="match status" value="1"/>
</dbReference>
<proteinExistence type="predicted"/>
<accession>A0A8J2NJ95</accession>
<protein>
    <recommendedName>
        <fullName evidence="4">BACK domain-containing protein</fullName>
    </recommendedName>
</protein>
<dbReference type="Pfam" id="PF01344">
    <property type="entry name" value="Kelch_1"/>
    <property type="match status" value="5"/>
</dbReference>
<name>A0A8J2NJ95_9HEXA</name>
<dbReference type="Proteomes" id="UP000708208">
    <property type="component" value="Unassembled WGS sequence"/>
</dbReference>
<comment type="caution">
    <text evidence="5">The sequence shown here is derived from an EMBL/GenBank/DDBJ whole genome shotgun (WGS) entry which is preliminary data.</text>
</comment>
<evidence type="ECO:0000256" key="3">
    <source>
        <dbReference type="SAM" id="MobiDB-lite"/>
    </source>
</evidence>
<evidence type="ECO:0000256" key="1">
    <source>
        <dbReference type="ARBA" id="ARBA00022441"/>
    </source>
</evidence>
<dbReference type="GO" id="GO:0003779">
    <property type="term" value="F:actin binding"/>
    <property type="evidence" value="ECO:0007669"/>
    <property type="project" value="UniProtKB-KW"/>
</dbReference>
<evidence type="ECO:0000313" key="6">
    <source>
        <dbReference type="Proteomes" id="UP000708208"/>
    </source>
</evidence>
<keyword evidence="1" id="KW-0880">Kelch repeat</keyword>
<dbReference type="EMBL" id="CAJVCH010026308">
    <property type="protein sequence ID" value="CAG7700252.1"/>
    <property type="molecule type" value="Genomic_DNA"/>
</dbReference>
<dbReference type="Pfam" id="PF00651">
    <property type="entry name" value="BTB"/>
    <property type="match status" value="1"/>
</dbReference>
<gene>
    <name evidence="5" type="ORF">AFUS01_LOCUS4233</name>
</gene>
<organism evidence="5 6">
    <name type="scientific">Allacma fusca</name>
    <dbReference type="NCBI Taxonomy" id="39272"/>
    <lineage>
        <taxon>Eukaryota</taxon>
        <taxon>Metazoa</taxon>
        <taxon>Ecdysozoa</taxon>
        <taxon>Arthropoda</taxon>
        <taxon>Hexapoda</taxon>
        <taxon>Collembola</taxon>
        <taxon>Symphypleona</taxon>
        <taxon>Sminthuridae</taxon>
        <taxon>Allacma</taxon>
    </lineage>
</organism>
<dbReference type="SMART" id="SM00875">
    <property type="entry name" value="BACK"/>
    <property type="match status" value="1"/>
</dbReference>
<reference evidence="5" key="1">
    <citation type="submission" date="2021-06" db="EMBL/GenBank/DDBJ databases">
        <authorList>
            <person name="Hodson N. C."/>
            <person name="Mongue J. A."/>
            <person name="Jaron S. K."/>
        </authorList>
    </citation>
    <scope>NUCLEOTIDE SEQUENCE</scope>
</reference>
<dbReference type="InterPro" id="IPR006652">
    <property type="entry name" value="Kelch_1"/>
</dbReference>
<dbReference type="PANTHER" id="PTHR45632">
    <property type="entry name" value="LD33804P"/>
    <property type="match status" value="1"/>
</dbReference>
<dbReference type="OrthoDB" id="45365at2759"/>
<dbReference type="InterPro" id="IPR011705">
    <property type="entry name" value="BACK"/>
</dbReference>
<sequence>MGPDSTSSTPSSASTNNSTSSLSTSNTTSTLASLSGLGGLSGSATLPRSVNSSCVSLKLPLTERELNRGVFQHHLQLTQSFPGGTGTPVSPTTAVILANGGVVGGGGEPMSVPLAHKNPNHASNAFDALNKMRQSNQLCDVTINVGGVSIPGHKVVLAAALLPASSLLQMSLVREACCKFLLRQLHPTNCLGIRNFADTHACKELQTRSHRFALQNFPEVMNTEEFVMLPLEEVEELLGSNQLNVTNEEQAYAAVMAWVKHDADQRRSELSRLLSKVRVPLLSRRFLMTVVDSEGLIRDDAGCKDLLLEAMRYHLLPEQRASLSSERTIERKPDGMRPYIFAIGGGSLFAIHSECECYNPRTDRWAPVAPLLTRRSRCGVASVGRLLYAVGGYDGTSDLATAETYNPRSNKWSGIAPMGTRRSCLGLCSLDGLMYAVGGYDGASCLNSVERYDPLTGVWSCCPALSQRRRYCRLTSLDGCVWAVGGLDASNAIAAVERLDPREGKWVSVPALSQRRSSAGLAALDGNLYCVGGSDGSACLATAEKFDPRRLRWESIASMHTRRSTHELVSVDGALFALGGNDGSSSLSTVEKYDPRLNKWILLNAMLTRRSSLGGAVLDCLPMDRPARPC</sequence>
<dbReference type="InterPro" id="IPR000210">
    <property type="entry name" value="BTB/POZ_dom"/>
</dbReference>
<dbReference type="PANTHER" id="PTHR45632:SF3">
    <property type="entry name" value="KELCH-LIKE PROTEIN 32"/>
    <property type="match status" value="1"/>
</dbReference>
<keyword evidence="6" id="KW-1185">Reference proteome</keyword>
<evidence type="ECO:0000256" key="2">
    <source>
        <dbReference type="ARBA" id="ARBA00022737"/>
    </source>
</evidence>
<feature type="domain" description="BACK" evidence="4">
    <location>
        <begin position="190"/>
        <end position="292"/>
    </location>
</feature>
<dbReference type="SMART" id="SM00612">
    <property type="entry name" value="Kelch"/>
    <property type="match status" value="6"/>
</dbReference>
<evidence type="ECO:0000259" key="4">
    <source>
        <dbReference type="SMART" id="SM00875"/>
    </source>
</evidence>
<evidence type="ECO:0000313" key="5">
    <source>
        <dbReference type="EMBL" id="CAG7700252.1"/>
    </source>
</evidence>
<keyword evidence="2" id="KW-0677">Repeat</keyword>